<evidence type="ECO:0000313" key="1">
    <source>
        <dbReference type="EMBL" id="AGG89080.1"/>
    </source>
</evidence>
<reference evidence="1 2" key="1">
    <citation type="submission" date="2012-04" db="EMBL/GenBank/DDBJ databases">
        <title>Complete genome of Rhodanobacter sp. 2APBS1.</title>
        <authorList>
            <consortium name="US DOE Joint Genome Institute"/>
            <person name="Huntemann M."/>
            <person name="Wei C.-L."/>
            <person name="Han J."/>
            <person name="Detter J.C."/>
            <person name="Han C."/>
            <person name="Tapia R."/>
            <person name="Munk A.C.C."/>
            <person name="Chen A."/>
            <person name="Krypides N."/>
            <person name="Mavromatis K."/>
            <person name="Markowitz V."/>
            <person name="Szeto E."/>
            <person name="Ivanova N."/>
            <person name="Mikhailova N."/>
            <person name="Ovchinnikova G."/>
            <person name="Pagani I."/>
            <person name="Pati A."/>
            <person name="Goodwin L."/>
            <person name="Peters L."/>
            <person name="Pitluck S."/>
            <person name="Woyke T."/>
            <person name="Prakash O."/>
            <person name="Elkins J."/>
            <person name="Brown S."/>
            <person name="Palumbo A."/>
            <person name="Hemme C."/>
            <person name="Zhou J."/>
            <person name="Watson D."/>
            <person name="Jardine P."/>
            <person name="Kostka J."/>
            <person name="Green S."/>
        </authorList>
    </citation>
    <scope>NUCLEOTIDE SEQUENCE [LARGE SCALE GENOMIC DNA]</scope>
    <source>
        <strain evidence="1 2">2APBS1</strain>
    </source>
</reference>
<dbReference type="HOGENOM" id="CLU_1169859_0_0_6"/>
<dbReference type="EMBL" id="CP003470">
    <property type="protein sequence ID" value="AGG89080.1"/>
    <property type="molecule type" value="Genomic_DNA"/>
</dbReference>
<sequence length="282" mass="30386" precursor="true">MHIKVEFVFAAQVVPPRCRKPRSVTMASDIVVEVRELTAGQAPVALIARSDSQLNEHPDIAYRWFDGKLWTALATSSAEPCARTSRGTDWDYSLPTTECREGEAWPVVRLYGDLGRNLVGASNSWAILDHYIGTNELASREDAEAAITRWAADGLLIDGVYHRVAPEPRYVVMTFGLGGNHGGTYLSVTDYNNSNIRPEAYFGATDLAAAQAYTRATAAARGDTTAVGVDPLPFLDVRLPEAFGAPSTAPKMAESALLGVHQRAAAALLTKQLRSAGTALLL</sequence>
<dbReference type="Proteomes" id="UP000011859">
    <property type="component" value="Chromosome"/>
</dbReference>
<gene>
    <name evidence="1" type="ORF">R2APBS1_1957</name>
</gene>
<dbReference type="RefSeq" id="WP_015447805.1">
    <property type="nucleotide sequence ID" value="NC_020541.1"/>
</dbReference>
<name>M4NE68_9GAMM</name>
<dbReference type="AlphaFoldDB" id="M4NE68"/>
<proteinExistence type="predicted"/>
<protein>
    <submittedName>
        <fullName evidence="1">Uncharacterized protein</fullName>
    </submittedName>
</protein>
<dbReference type="OrthoDB" id="6926672at2"/>
<evidence type="ECO:0000313" key="2">
    <source>
        <dbReference type="Proteomes" id="UP000011859"/>
    </source>
</evidence>
<dbReference type="KEGG" id="rhd:R2APBS1_1957"/>
<dbReference type="eggNOG" id="ENOG5033MSI">
    <property type="taxonomic scope" value="Bacteria"/>
</dbReference>
<accession>M4NE68</accession>
<dbReference type="GeneID" id="72428691"/>
<organism evidence="1 2">
    <name type="scientific">Rhodanobacter denitrificans</name>
    <dbReference type="NCBI Taxonomy" id="666685"/>
    <lineage>
        <taxon>Bacteria</taxon>
        <taxon>Pseudomonadati</taxon>
        <taxon>Pseudomonadota</taxon>
        <taxon>Gammaproteobacteria</taxon>
        <taxon>Lysobacterales</taxon>
        <taxon>Rhodanobacteraceae</taxon>
        <taxon>Rhodanobacter</taxon>
    </lineage>
</organism>
<dbReference type="STRING" id="666685.R2APBS1_1957"/>
<keyword evidence="2" id="KW-1185">Reference proteome</keyword>